<evidence type="ECO:0000256" key="3">
    <source>
        <dbReference type="ARBA" id="ARBA00023038"/>
    </source>
</evidence>
<feature type="domain" description="LIM zinc-binding" evidence="5">
    <location>
        <begin position="9"/>
        <end position="69"/>
    </location>
</feature>
<dbReference type="AlphaFoldDB" id="A0AAV9IXJ0"/>
<keyword evidence="1 4" id="KW-0479">Metal-binding</keyword>
<dbReference type="Proteomes" id="UP001301350">
    <property type="component" value="Unassembled WGS sequence"/>
</dbReference>
<evidence type="ECO:0000256" key="4">
    <source>
        <dbReference type="PROSITE-ProRule" id="PRU00125"/>
    </source>
</evidence>
<dbReference type="FunFam" id="2.10.110.10:FF:000002">
    <property type="entry name" value="LIM domain and actin-binding 1"/>
    <property type="match status" value="1"/>
</dbReference>
<dbReference type="Gene3D" id="2.10.110.10">
    <property type="entry name" value="Cysteine Rich Protein"/>
    <property type="match status" value="1"/>
</dbReference>
<sequence>MTMYGGSDETCSICGKLVYAAERVSTDGRIYHNNCFRCRTCNKKLALGTYAQIDGVLFCKPHFDAQFNAAGRYEVFTAAPAQPAYGNLENVARLGNVSQSGVRKTLDGMNAGTMEPLRAYIEYLIDRIGEQQQHMDELRMAMEQLRDGLSAAP</sequence>
<keyword evidence="7" id="KW-1185">Reference proteome</keyword>
<dbReference type="Pfam" id="PF00412">
    <property type="entry name" value="LIM"/>
    <property type="match status" value="1"/>
</dbReference>
<proteinExistence type="predicted"/>
<dbReference type="PROSITE" id="PS00478">
    <property type="entry name" value="LIM_DOMAIN_1"/>
    <property type="match status" value="1"/>
</dbReference>
<dbReference type="GO" id="GO:0046872">
    <property type="term" value="F:metal ion binding"/>
    <property type="evidence" value="ECO:0007669"/>
    <property type="project" value="UniProtKB-KW"/>
</dbReference>
<dbReference type="PROSITE" id="PS50023">
    <property type="entry name" value="LIM_DOMAIN_2"/>
    <property type="match status" value="1"/>
</dbReference>
<evidence type="ECO:0000259" key="5">
    <source>
        <dbReference type="PROSITE" id="PS50023"/>
    </source>
</evidence>
<dbReference type="EMBL" id="JANCYW010000010">
    <property type="protein sequence ID" value="KAK4536836.1"/>
    <property type="molecule type" value="Genomic_DNA"/>
</dbReference>
<gene>
    <name evidence="6" type="ORF">CDCA_CDCA10G2861</name>
</gene>
<evidence type="ECO:0000256" key="2">
    <source>
        <dbReference type="ARBA" id="ARBA00022833"/>
    </source>
</evidence>
<evidence type="ECO:0000313" key="7">
    <source>
        <dbReference type="Proteomes" id="UP001301350"/>
    </source>
</evidence>
<name>A0AAV9IXJ0_CYACA</name>
<dbReference type="PANTHER" id="PTHR24206">
    <property type="entry name" value="OS06G0237300 PROTEIN"/>
    <property type="match status" value="1"/>
</dbReference>
<keyword evidence="2 4" id="KW-0862">Zinc</keyword>
<dbReference type="CDD" id="cd09358">
    <property type="entry name" value="LIM_Mical_like"/>
    <property type="match status" value="1"/>
</dbReference>
<protein>
    <recommendedName>
        <fullName evidence="5">LIM zinc-binding domain-containing protein</fullName>
    </recommendedName>
</protein>
<dbReference type="SUPFAM" id="SSF57716">
    <property type="entry name" value="Glucocorticoid receptor-like (DNA-binding domain)"/>
    <property type="match status" value="2"/>
</dbReference>
<accession>A0AAV9IXJ0</accession>
<comment type="caution">
    <text evidence="6">The sequence shown here is derived from an EMBL/GenBank/DDBJ whole genome shotgun (WGS) entry which is preliminary data.</text>
</comment>
<dbReference type="InterPro" id="IPR001781">
    <property type="entry name" value="Znf_LIM"/>
</dbReference>
<dbReference type="SMART" id="SM00132">
    <property type="entry name" value="LIM"/>
    <property type="match status" value="1"/>
</dbReference>
<evidence type="ECO:0000256" key="1">
    <source>
        <dbReference type="ARBA" id="ARBA00022723"/>
    </source>
</evidence>
<reference evidence="6 7" key="1">
    <citation type="submission" date="2022-07" db="EMBL/GenBank/DDBJ databases">
        <title>Genome-wide signatures of adaptation to extreme environments.</title>
        <authorList>
            <person name="Cho C.H."/>
            <person name="Yoon H.S."/>
        </authorList>
    </citation>
    <scope>NUCLEOTIDE SEQUENCE [LARGE SCALE GENOMIC DNA]</scope>
    <source>
        <strain evidence="6 7">DBV 063 E5</strain>
    </source>
</reference>
<evidence type="ECO:0000313" key="6">
    <source>
        <dbReference type="EMBL" id="KAK4536836.1"/>
    </source>
</evidence>
<organism evidence="6 7">
    <name type="scientific">Cyanidium caldarium</name>
    <name type="common">Red alga</name>
    <dbReference type="NCBI Taxonomy" id="2771"/>
    <lineage>
        <taxon>Eukaryota</taxon>
        <taxon>Rhodophyta</taxon>
        <taxon>Bangiophyceae</taxon>
        <taxon>Cyanidiales</taxon>
        <taxon>Cyanidiaceae</taxon>
        <taxon>Cyanidium</taxon>
    </lineage>
</organism>
<keyword evidence="3 4" id="KW-0440">LIM domain</keyword>